<dbReference type="EMBL" id="CP099837">
    <property type="protein sequence ID" value="USY23453.1"/>
    <property type="molecule type" value="Genomic_DNA"/>
</dbReference>
<dbReference type="Proteomes" id="UP001055940">
    <property type="component" value="Chromosome"/>
</dbReference>
<feature type="domain" description="DUF7847" evidence="2">
    <location>
        <begin position="1"/>
        <end position="139"/>
    </location>
</feature>
<evidence type="ECO:0000259" key="2">
    <source>
        <dbReference type="Pfam" id="PF25231"/>
    </source>
</evidence>
<name>A0ABY5DJE2_9ACTN</name>
<evidence type="ECO:0000313" key="3">
    <source>
        <dbReference type="EMBL" id="USY23453.1"/>
    </source>
</evidence>
<feature type="transmembrane region" description="Helical" evidence="1">
    <location>
        <begin position="120"/>
        <end position="147"/>
    </location>
</feature>
<feature type="transmembrane region" description="Helical" evidence="1">
    <location>
        <begin position="79"/>
        <end position="108"/>
    </location>
</feature>
<dbReference type="InterPro" id="IPR057169">
    <property type="entry name" value="DUF7847"/>
</dbReference>
<protein>
    <submittedName>
        <fullName evidence="3">Glycerophosphoryl diester phosphodiesterase membrane domain-containing protein</fullName>
    </submittedName>
</protein>
<evidence type="ECO:0000256" key="1">
    <source>
        <dbReference type="SAM" id="Phobius"/>
    </source>
</evidence>
<keyword evidence="1" id="KW-0472">Membrane</keyword>
<organism evidence="3 4">
    <name type="scientific">Nocardiopsis exhalans</name>
    <dbReference type="NCBI Taxonomy" id="163604"/>
    <lineage>
        <taxon>Bacteria</taxon>
        <taxon>Bacillati</taxon>
        <taxon>Actinomycetota</taxon>
        <taxon>Actinomycetes</taxon>
        <taxon>Streptosporangiales</taxon>
        <taxon>Nocardiopsidaceae</taxon>
        <taxon>Nocardiopsis</taxon>
    </lineage>
</organism>
<proteinExistence type="predicted"/>
<feature type="transmembrane region" description="Helical" evidence="1">
    <location>
        <begin position="28"/>
        <end position="48"/>
    </location>
</feature>
<accession>A0ABY5DJE2</accession>
<reference evidence="3" key="1">
    <citation type="submission" date="2022-06" db="EMBL/GenBank/DDBJ databases">
        <authorList>
            <person name="Ping M."/>
        </authorList>
    </citation>
    <scope>NUCLEOTIDE SEQUENCE</scope>
    <source>
        <strain evidence="3">JCM11759T</strain>
    </source>
</reference>
<sequence>MIVVFVAVLLSLAFQSLGAAIAVGLLIVLLGIAAVAAPALWIWVRLYYAMPLVVLERLGPFQAIARSWRLSQGAWWRTFGYWLLALLIVVVVYTILLMPTTFLVTLAFPPDGTVGLLLNVAVSYVITVLIYALTQPFLAGVNTLLYLDLRMRREGLDLHLQQAAQQGQAVGSEIFLPRYRT</sequence>
<gene>
    <name evidence="3" type="ORF">NE857_28130</name>
</gene>
<dbReference type="Pfam" id="PF25231">
    <property type="entry name" value="DUF7847"/>
    <property type="match status" value="1"/>
</dbReference>
<keyword evidence="1" id="KW-0812">Transmembrane</keyword>
<evidence type="ECO:0000313" key="4">
    <source>
        <dbReference type="Proteomes" id="UP001055940"/>
    </source>
</evidence>
<keyword evidence="4" id="KW-1185">Reference proteome</keyword>
<keyword evidence="1" id="KW-1133">Transmembrane helix</keyword>